<dbReference type="Pfam" id="PF02585">
    <property type="entry name" value="PIG-L"/>
    <property type="match status" value="1"/>
</dbReference>
<evidence type="ECO:0000256" key="1">
    <source>
        <dbReference type="ARBA" id="ARBA00022833"/>
    </source>
</evidence>
<sequence>MLPDAEVERVLVIAAHPDDADFASAGTVARWTREGIAVTYLLVTDGDAGGFDPDVPRADIPGIRRAEQTAAAAQAGVTDLRFLGYRDGTVEPTIGLRRDLARVIRQVRPDRVLTHSPDRNYAFIAPSHPDHRAVGAAAIDAVYPDARNPFAHPELLAEEGLAEWTVREMWLSGGPEANHASDVTDTLPAKLAALRAHQSQMTDPDGLTAMITEYLAANARDHGLPEGRYAELFQVISTA</sequence>
<dbReference type="Gene3D" id="3.40.50.10320">
    <property type="entry name" value="LmbE-like"/>
    <property type="match status" value="1"/>
</dbReference>
<comment type="caution">
    <text evidence="2">The sequence shown here is derived from an EMBL/GenBank/DDBJ whole genome shotgun (WGS) entry which is preliminary data.</text>
</comment>
<evidence type="ECO:0000313" key="2">
    <source>
        <dbReference type="EMBL" id="PRY00079.1"/>
    </source>
</evidence>
<keyword evidence="3" id="KW-1185">Reference proteome</keyword>
<dbReference type="GO" id="GO:0016811">
    <property type="term" value="F:hydrolase activity, acting on carbon-nitrogen (but not peptide) bonds, in linear amides"/>
    <property type="evidence" value="ECO:0007669"/>
    <property type="project" value="TreeGrafter"/>
</dbReference>
<proteinExistence type="predicted"/>
<dbReference type="Proteomes" id="UP000237846">
    <property type="component" value="Unassembled WGS sequence"/>
</dbReference>
<dbReference type="InterPro" id="IPR024078">
    <property type="entry name" value="LmbE-like_dom_sf"/>
</dbReference>
<reference evidence="2 3" key="1">
    <citation type="submission" date="2018-03" db="EMBL/GenBank/DDBJ databases">
        <title>Genomic Encyclopedia of Archaeal and Bacterial Type Strains, Phase II (KMG-II): from individual species to whole genera.</title>
        <authorList>
            <person name="Goeker M."/>
        </authorList>
    </citation>
    <scope>NUCLEOTIDE SEQUENCE [LARGE SCALE GENOMIC DNA]</scope>
    <source>
        <strain evidence="2 3">DSM 45601</strain>
    </source>
</reference>
<name>A0A2T0Q8G0_9ACTN</name>
<keyword evidence="1" id="KW-0862">Zinc</keyword>
<dbReference type="RefSeq" id="WP_106245329.1">
    <property type="nucleotide sequence ID" value="NZ_PVZC01000003.1"/>
</dbReference>
<dbReference type="PANTHER" id="PTHR12993">
    <property type="entry name" value="N-ACETYLGLUCOSAMINYL-PHOSPHATIDYLINOSITOL DE-N-ACETYLASE-RELATED"/>
    <property type="match status" value="1"/>
</dbReference>
<dbReference type="OrthoDB" id="3514174at2"/>
<protein>
    <submittedName>
        <fullName evidence="2">LmbE family N-acetylglucosaminyl deacetylase</fullName>
    </submittedName>
</protein>
<accession>A0A2T0Q8G0</accession>
<dbReference type="EMBL" id="PVZC01000003">
    <property type="protein sequence ID" value="PRY00079.1"/>
    <property type="molecule type" value="Genomic_DNA"/>
</dbReference>
<gene>
    <name evidence="2" type="ORF">CLV72_103689</name>
</gene>
<evidence type="ECO:0000313" key="3">
    <source>
        <dbReference type="Proteomes" id="UP000237846"/>
    </source>
</evidence>
<dbReference type="GO" id="GO:0016137">
    <property type="term" value="P:glycoside metabolic process"/>
    <property type="evidence" value="ECO:0007669"/>
    <property type="project" value="UniProtKB-ARBA"/>
</dbReference>
<dbReference type="InterPro" id="IPR003737">
    <property type="entry name" value="GlcNAc_PI_deacetylase-related"/>
</dbReference>
<dbReference type="AlphaFoldDB" id="A0A2T0Q8G0"/>
<organism evidence="2 3">
    <name type="scientific">Allonocardiopsis opalescens</name>
    <dbReference type="NCBI Taxonomy" id="1144618"/>
    <lineage>
        <taxon>Bacteria</taxon>
        <taxon>Bacillati</taxon>
        <taxon>Actinomycetota</taxon>
        <taxon>Actinomycetes</taxon>
        <taxon>Streptosporangiales</taxon>
        <taxon>Allonocardiopsis</taxon>
    </lineage>
</organism>
<dbReference type="PANTHER" id="PTHR12993:SF28">
    <property type="entry name" value="LMBE FAMILY PROTEIN"/>
    <property type="match status" value="1"/>
</dbReference>
<dbReference type="SUPFAM" id="SSF102588">
    <property type="entry name" value="LmbE-like"/>
    <property type="match status" value="1"/>
</dbReference>